<reference evidence="14" key="1">
    <citation type="journal article" date="2019" name="Nat. Commun.">
        <title>The genome of broomcorn millet.</title>
        <authorList>
            <person name="Zou C."/>
            <person name="Miki D."/>
            <person name="Li D."/>
            <person name="Tang Q."/>
            <person name="Xiao L."/>
            <person name="Rajput S."/>
            <person name="Deng P."/>
            <person name="Jia W."/>
            <person name="Huang R."/>
            <person name="Zhang M."/>
            <person name="Sun Y."/>
            <person name="Hu J."/>
            <person name="Fu X."/>
            <person name="Schnable P.S."/>
            <person name="Li F."/>
            <person name="Zhang H."/>
            <person name="Feng B."/>
            <person name="Zhu X."/>
            <person name="Liu R."/>
            <person name="Schnable J.C."/>
            <person name="Zhu J.-K."/>
            <person name="Zhang H."/>
        </authorList>
    </citation>
    <scope>NUCLEOTIDE SEQUENCE [LARGE SCALE GENOMIC DNA]</scope>
</reference>
<keyword evidence="6 9" id="KW-0863">Zinc-finger</keyword>
<keyword evidence="7" id="KW-0833">Ubl conjugation pathway</keyword>
<feature type="domain" description="RING-type" evidence="12">
    <location>
        <begin position="196"/>
        <end position="375"/>
    </location>
</feature>
<comment type="function">
    <text evidence="1">Might act as an E3 ubiquitin-protein ligase, or as part of E3 complex, which accepts ubiquitin from specific E2 ubiquitin-conjugating enzymes and then transfers it to substrates.</text>
</comment>
<sequence>MWVEMTSAYQGREGAQEVEQPEAEGATMRRFVQVAESMEKPDEWGIGIEKLIPLVYHKKRPEEAVVHDAMVMEIKEVDMQDAHSHTQELMAIPNLKKEVTVHDSTSIEDIVEMEHMVDPGIGRMPPPLQLSRSEAPKEVLGDHHGGPSREEGNPKLSIQYIKKIWGHHPSELNPDEPGPSIRRQVRVATLTDDEVPKFDCGICLETLLIFDIFHGMSCPHKFCMRCMGTYIEGRIHAGEVPILCPDPTCNKEGNGVLHPEDCKKSIDFAAFCNWSDKPTENAIPPNKRVYYPNAKCRIMLESTCANTTPSKASCPVCNCQMCTMCGMYWSTDGSGQHDCAEGPEAMLMKKLAIECRWKQCPRCRMLVERTGVAMS</sequence>
<feature type="region of interest" description="Disordered" evidence="10">
    <location>
        <begin position="127"/>
        <end position="153"/>
    </location>
</feature>
<dbReference type="InterPro" id="IPR044066">
    <property type="entry name" value="TRIAD_supradom"/>
</dbReference>
<dbReference type="PANTHER" id="PTHR11685">
    <property type="entry name" value="RBR FAMILY RING FINGER AND IBR DOMAIN-CONTAINING"/>
    <property type="match status" value="1"/>
</dbReference>
<keyword evidence="5" id="KW-0677">Repeat</keyword>
<dbReference type="PROSITE" id="PS50089">
    <property type="entry name" value="ZF_RING_2"/>
    <property type="match status" value="1"/>
</dbReference>
<evidence type="ECO:0000256" key="7">
    <source>
        <dbReference type="ARBA" id="ARBA00022786"/>
    </source>
</evidence>
<gene>
    <name evidence="13" type="ORF">C2845_PM03G35500</name>
</gene>
<evidence type="ECO:0000313" key="14">
    <source>
        <dbReference type="Proteomes" id="UP000275267"/>
    </source>
</evidence>
<evidence type="ECO:0000256" key="2">
    <source>
        <dbReference type="ARBA" id="ARBA00005884"/>
    </source>
</evidence>
<accession>A0A3L6T6U6</accession>
<evidence type="ECO:0000256" key="10">
    <source>
        <dbReference type="SAM" id="MobiDB-lite"/>
    </source>
</evidence>
<dbReference type="OrthoDB" id="10009520at2759"/>
<dbReference type="PROSITE" id="PS51873">
    <property type="entry name" value="TRIAD"/>
    <property type="match status" value="1"/>
</dbReference>
<keyword evidence="8" id="KW-0862">Zinc</keyword>
<dbReference type="InterPro" id="IPR013083">
    <property type="entry name" value="Znf_RING/FYVE/PHD"/>
</dbReference>
<dbReference type="SUPFAM" id="SSF57850">
    <property type="entry name" value="RING/U-box"/>
    <property type="match status" value="1"/>
</dbReference>
<dbReference type="Proteomes" id="UP000275267">
    <property type="component" value="Unassembled WGS sequence"/>
</dbReference>
<dbReference type="InterPro" id="IPR031127">
    <property type="entry name" value="E3_UB_ligase_RBR"/>
</dbReference>
<dbReference type="Gene3D" id="3.30.40.10">
    <property type="entry name" value="Zinc/RING finger domain, C3HC4 (zinc finger)"/>
    <property type="match status" value="1"/>
</dbReference>
<dbReference type="GO" id="GO:0004842">
    <property type="term" value="F:ubiquitin-protein transferase activity"/>
    <property type="evidence" value="ECO:0007669"/>
    <property type="project" value="InterPro"/>
</dbReference>
<keyword evidence="4" id="KW-0479">Metal-binding</keyword>
<evidence type="ECO:0000256" key="5">
    <source>
        <dbReference type="ARBA" id="ARBA00022737"/>
    </source>
</evidence>
<protein>
    <recommendedName>
        <fullName evidence="15">RING-type domain-containing protein</fullName>
    </recommendedName>
</protein>
<feature type="compositionally biased region" description="Basic and acidic residues" evidence="10">
    <location>
        <begin position="134"/>
        <end position="153"/>
    </location>
</feature>
<dbReference type="GO" id="GO:0008270">
    <property type="term" value="F:zinc ion binding"/>
    <property type="evidence" value="ECO:0007669"/>
    <property type="project" value="UniProtKB-KW"/>
</dbReference>
<keyword evidence="3" id="KW-0808">Transferase</keyword>
<dbReference type="InterPro" id="IPR001841">
    <property type="entry name" value="Znf_RING"/>
</dbReference>
<evidence type="ECO:0000313" key="13">
    <source>
        <dbReference type="EMBL" id="RLN33167.1"/>
    </source>
</evidence>
<comment type="similarity">
    <text evidence="2">Belongs to the RBR family. Ariadne subfamily.</text>
</comment>
<name>A0A3L6T6U6_PANMI</name>
<dbReference type="STRING" id="4540.A0A3L6T6U6"/>
<dbReference type="AlphaFoldDB" id="A0A3L6T6U6"/>
<dbReference type="PROSITE" id="PS00518">
    <property type="entry name" value="ZF_RING_1"/>
    <property type="match status" value="1"/>
</dbReference>
<evidence type="ECO:0000256" key="1">
    <source>
        <dbReference type="ARBA" id="ARBA00003976"/>
    </source>
</evidence>
<comment type="caution">
    <text evidence="13">The sequence shown here is derived from an EMBL/GenBank/DDBJ whole genome shotgun (WGS) entry which is preliminary data.</text>
</comment>
<evidence type="ECO:0000259" key="11">
    <source>
        <dbReference type="PROSITE" id="PS50089"/>
    </source>
</evidence>
<evidence type="ECO:0000256" key="4">
    <source>
        <dbReference type="ARBA" id="ARBA00022723"/>
    </source>
</evidence>
<evidence type="ECO:0000256" key="8">
    <source>
        <dbReference type="ARBA" id="ARBA00022833"/>
    </source>
</evidence>
<proteinExistence type="inferred from homology"/>
<dbReference type="InterPro" id="IPR017907">
    <property type="entry name" value="Znf_RING_CS"/>
</dbReference>
<feature type="region of interest" description="Disordered" evidence="10">
    <location>
        <begin position="1"/>
        <end position="23"/>
    </location>
</feature>
<keyword evidence="14" id="KW-1185">Reference proteome</keyword>
<evidence type="ECO:0000256" key="6">
    <source>
        <dbReference type="ARBA" id="ARBA00022771"/>
    </source>
</evidence>
<dbReference type="GO" id="GO:0016567">
    <property type="term" value="P:protein ubiquitination"/>
    <property type="evidence" value="ECO:0007669"/>
    <property type="project" value="InterPro"/>
</dbReference>
<evidence type="ECO:0008006" key="15">
    <source>
        <dbReference type="Google" id="ProtNLM"/>
    </source>
</evidence>
<evidence type="ECO:0000256" key="9">
    <source>
        <dbReference type="PROSITE-ProRule" id="PRU00175"/>
    </source>
</evidence>
<evidence type="ECO:0000256" key="3">
    <source>
        <dbReference type="ARBA" id="ARBA00022679"/>
    </source>
</evidence>
<dbReference type="EMBL" id="PQIB02000002">
    <property type="protein sequence ID" value="RLN33167.1"/>
    <property type="molecule type" value="Genomic_DNA"/>
</dbReference>
<evidence type="ECO:0000259" key="12">
    <source>
        <dbReference type="PROSITE" id="PS51873"/>
    </source>
</evidence>
<feature type="domain" description="RING-type" evidence="11">
    <location>
        <begin position="200"/>
        <end position="245"/>
    </location>
</feature>
<organism evidence="13 14">
    <name type="scientific">Panicum miliaceum</name>
    <name type="common">Proso millet</name>
    <name type="synonym">Broomcorn millet</name>
    <dbReference type="NCBI Taxonomy" id="4540"/>
    <lineage>
        <taxon>Eukaryota</taxon>
        <taxon>Viridiplantae</taxon>
        <taxon>Streptophyta</taxon>
        <taxon>Embryophyta</taxon>
        <taxon>Tracheophyta</taxon>
        <taxon>Spermatophyta</taxon>
        <taxon>Magnoliopsida</taxon>
        <taxon>Liliopsida</taxon>
        <taxon>Poales</taxon>
        <taxon>Poaceae</taxon>
        <taxon>PACMAD clade</taxon>
        <taxon>Panicoideae</taxon>
        <taxon>Panicodae</taxon>
        <taxon>Paniceae</taxon>
        <taxon>Panicinae</taxon>
        <taxon>Panicum</taxon>
        <taxon>Panicum sect. Panicum</taxon>
    </lineage>
</organism>